<reference evidence="9 10" key="2">
    <citation type="journal article" date="2019" name="G3 (Bethesda)">
        <title>Hybrid Assembly of the Genome of the Entomopathogenic Nematode Steinernema carpocapsae Identifies the X-Chromosome.</title>
        <authorList>
            <person name="Serra L."/>
            <person name="Macchietto M."/>
            <person name="Macias-Munoz A."/>
            <person name="McGill C.J."/>
            <person name="Rodriguez I.M."/>
            <person name="Rodriguez B."/>
            <person name="Murad R."/>
            <person name="Mortazavi A."/>
        </authorList>
    </citation>
    <scope>NUCLEOTIDE SEQUENCE [LARGE SCALE GENOMIC DNA]</scope>
    <source>
        <strain evidence="9 10">ALL</strain>
    </source>
</reference>
<comment type="caution">
    <text evidence="9">The sequence shown here is derived from an EMBL/GenBank/DDBJ whole genome shotgun (WGS) entry which is preliminary data.</text>
</comment>
<dbReference type="GO" id="GO:0030182">
    <property type="term" value="P:neuron differentiation"/>
    <property type="evidence" value="ECO:0007669"/>
    <property type="project" value="TreeGrafter"/>
</dbReference>
<dbReference type="GO" id="GO:0005634">
    <property type="term" value="C:nucleus"/>
    <property type="evidence" value="ECO:0007669"/>
    <property type="project" value="UniProtKB-SubCell"/>
</dbReference>
<evidence type="ECO:0000256" key="6">
    <source>
        <dbReference type="RuleBase" id="RU000682"/>
    </source>
</evidence>
<dbReference type="Proteomes" id="UP000298663">
    <property type="component" value="Chromosome X"/>
</dbReference>
<proteinExistence type="predicted"/>
<dbReference type="EMBL" id="CM016762">
    <property type="protein sequence ID" value="TMS39555.1"/>
    <property type="molecule type" value="Genomic_DNA"/>
</dbReference>
<dbReference type="InterPro" id="IPR009057">
    <property type="entry name" value="Homeodomain-like_sf"/>
</dbReference>
<dbReference type="PROSITE" id="PS50071">
    <property type="entry name" value="HOMEOBOX_2"/>
    <property type="match status" value="1"/>
</dbReference>
<keyword evidence="4 5" id="KW-0539">Nucleus</keyword>
<evidence type="ECO:0000256" key="5">
    <source>
        <dbReference type="PROSITE-ProRule" id="PRU00108"/>
    </source>
</evidence>
<keyword evidence="10" id="KW-1185">Reference proteome</keyword>
<evidence type="ECO:0000256" key="1">
    <source>
        <dbReference type="ARBA" id="ARBA00004123"/>
    </source>
</evidence>
<dbReference type="SUPFAM" id="SSF46689">
    <property type="entry name" value="Homeodomain-like"/>
    <property type="match status" value="1"/>
</dbReference>
<organism evidence="9 10">
    <name type="scientific">Steinernema carpocapsae</name>
    <name type="common">Entomopathogenic nematode</name>
    <dbReference type="NCBI Taxonomy" id="34508"/>
    <lineage>
        <taxon>Eukaryota</taxon>
        <taxon>Metazoa</taxon>
        <taxon>Ecdysozoa</taxon>
        <taxon>Nematoda</taxon>
        <taxon>Chromadorea</taxon>
        <taxon>Rhabditida</taxon>
        <taxon>Tylenchina</taxon>
        <taxon>Panagrolaimomorpha</taxon>
        <taxon>Strongyloidoidea</taxon>
        <taxon>Steinernematidae</taxon>
        <taxon>Steinernema</taxon>
    </lineage>
</organism>
<feature type="domain" description="Homeobox" evidence="8">
    <location>
        <begin position="22"/>
        <end position="82"/>
    </location>
</feature>
<evidence type="ECO:0000256" key="2">
    <source>
        <dbReference type="ARBA" id="ARBA00023125"/>
    </source>
</evidence>
<dbReference type="InterPro" id="IPR001356">
    <property type="entry name" value="HD"/>
</dbReference>
<dbReference type="InterPro" id="IPR020479">
    <property type="entry name" value="HD_metazoa"/>
</dbReference>
<dbReference type="PANTHER" id="PTHR24339">
    <property type="entry name" value="HOMEOBOX PROTEIN EMX-RELATED"/>
    <property type="match status" value="1"/>
</dbReference>
<evidence type="ECO:0000256" key="3">
    <source>
        <dbReference type="ARBA" id="ARBA00023155"/>
    </source>
</evidence>
<dbReference type="SMART" id="SM00389">
    <property type="entry name" value="HOX"/>
    <property type="match status" value="1"/>
</dbReference>
<dbReference type="OrthoDB" id="6159439at2759"/>
<evidence type="ECO:0000256" key="7">
    <source>
        <dbReference type="SAM" id="MobiDB-lite"/>
    </source>
</evidence>
<dbReference type="CDD" id="cd00086">
    <property type="entry name" value="homeodomain"/>
    <property type="match status" value="1"/>
</dbReference>
<dbReference type="PRINTS" id="PR00024">
    <property type="entry name" value="HOMEOBOX"/>
</dbReference>
<keyword evidence="3 5" id="KW-0371">Homeobox</keyword>
<keyword evidence="2 5" id="KW-0238">DNA-binding</keyword>
<sequence length="156" mass="17625">MRVKGTNGEIKELVFPKALDLDRPKRPRTTFTPDQLRRLESEFEKNPYLVGEDRSKLANSLNLTDTQVKVWFQNRRTKCKRKNVPSSPDTSNSSPSESTSTSPFQSATPLVAIPPALPQAWPEYSSAFAYFNPFPTTNYDFLQANPSGYPSLPHQC</sequence>
<dbReference type="GO" id="GO:0000978">
    <property type="term" value="F:RNA polymerase II cis-regulatory region sequence-specific DNA binding"/>
    <property type="evidence" value="ECO:0007669"/>
    <property type="project" value="TreeGrafter"/>
</dbReference>
<dbReference type="PROSITE" id="PS00027">
    <property type="entry name" value="HOMEOBOX_1"/>
    <property type="match status" value="1"/>
</dbReference>
<dbReference type="GO" id="GO:0000981">
    <property type="term" value="F:DNA-binding transcription factor activity, RNA polymerase II-specific"/>
    <property type="evidence" value="ECO:0007669"/>
    <property type="project" value="InterPro"/>
</dbReference>
<feature type="DNA-binding region" description="Homeobox" evidence="5">
    <location>
        <begin position="24"/>
        <end position="83"/>
    </location>
</feature>
<evidence type="ECO:0000259" key="8">
    <source>
        <dbReference type="PROSITE" id="PS50071"/>
    </source>
</evidence>
<dbReference type="InterPro" id="IPR050877">
    <property type="entry name" value="EMX-VAX-Noto_Homeobox_TFs"/>
</dbReference>
<dbReference type="PANTHER" id="PTHR24339:SF69">
    <property type="entry name" value="HOMEOBOX PROTEIN CEH-5"/>
    <property type="match status" value="1"/>
</dbReference>
<dbReference type="FunFam" id="1.10.10.60:FF:000553">
    <property type="entry name" value="Homeobox protein ceh-5"/>
    <property type="match status" value="1"/>
</dbReference>
<dbReference type="EMBL" id="AZBU02000001">
    <property type="protein sequence ID" value="TMS39555.1"/>
    <property type="molecule type" value="Genomic_DNA"/>
</dbReference>
<evidence type="ECO:0000313" key="9">
    <source>
        <dbReference type="EMBL" id="TMS39555.1"/>
    </source>
</evidence>
<dbReference type="Gene3D" id="1.10.10.60">
    <property type="entry name" value="Homeodomain-like"/>
    <property type="match status" value="1"/>
</dbReference>
<dbReference type="InterPro" id="IPR017970">
    <property type="entry name" value="Homeobox_CS"/>
</dbReference>
<feature type="compositionally biased region" description="Low complexity" evidence="7">
    <location>
        <begin position="85"/>
        <end position="103"/>
    </location>
</feature>
<name>A0A4U8V2E6_STECR</name>
<gene>
    <name evidence="9" type="ORF">L596_006060</name>
</gene>
<reference evidence="9 10" key="1">
    <citation type="journal article" date="2015" name="Genome Biol.">
        <title>Comparative genomics of Steinernema reveals deeply conserved gene regulatory networks.</title>
        <authorList>
            <person name="Dillman A.R."/>
            <person name="Macchietto M."/>
            <person name="Porter C.F."/>
            <person name="Rogers A."/>
            <person name="Williams B."/>
            <person name="Antoshechkin I."/>
            <person name="Lee M.M."/>
            <person name="Goodwin Z."/>
            <person name="Lu X."/>
            <person name="Lewis E.E."/>
            <person name="Goodrich-Blair H."/>
            <person name="Stock S.P."/>
            <person name="Adams B.J."/>
            <person name="Sternberg P.W."/>
            <person name="Mortazavi A."/>
        </authorList>
    </citation>
    <scope>NUCLEOTIDE SEQUENCE [LARGE SCALE GENOMIC DNA]</scope>
    <source>
        <strain evidence="9 10">ALL</strain>
    </source>
</reference>
<evidence type="ECO:0000313" key="10">
    <source>
        <dbReference type="Proteomes" id="UP000298663"/>
    </source>
</evidence>
<dbReference type="Pfam" id="PF00046">
    <property type="entry name" value="Homeodomain"/>
    <property type="match status" value="1"/>
</dbReference>
<evidence type="ECO:0000256" key="4">
    <source>
        <dbReference type="ARBA" id="ARBA00023242"/>
    </source>
</evidence>
<protein>
    <recommendedName>
        <fullName evidence="8">Homeobox domain-containing protein</fullName>
    </recommendedName>
</protein>
<dbReference type="GO" id="GO:0007420">
    <property type="term" value="P:brain development"/>
    <property type="evidence" value="ECO:0007669"/>
    <property type="project" value="TreeGrafter"/>
</dbReference>
<accession>A0A4U8V2E6</accession>
<comment type="subcellular location">
    <subcellularLocation>
        <location evidence="1 5 6">Nucleus</location>
    </subcellularLocation>
</comment>
<feature type="region of interest" description="Disordered" evidence="7">
    <location>
        <begin position="79"/>
        <end position="106"/>
    </location>
</feature>
<dbReference type="AlphaFoldDB" id="A0A4U8V2E6"/>